<feature type="transmembrane region" description="Helical" evidence="6">
    <location>
        <begin position="80"/>
        <end position="97"/>
    </location>
</feature>
<evidence type="ECO:0000256" key="5">
    <source>
        <dbReference type="SAM" id="MobiDB-lite"/>
    </source>
</evidence>
<dbReference type="PIRSF" id="PIRSF006060">
    <property type="entry name" value="AA_transporter"/>
    <property type="match status" value="1"/>
</dbReference>
<dbReference type="OrthoDB" id="3900342at2759"/>
<dbReference type="Gene3D" id="1.20.1740.10">
    <property type="entry name" value="Amino acid/polyamine transporter I"/>
    <property type="match status" value="1"/>
</dbReference>
<keyword evidence="4 6" id="KW-0472">Membrane</keyword>
<feature type="transmembrane region" description="Helical" evidence="6">
    <location>
        <begin position="192"/>
        <end position="214"/>
    </location>
</feature>
<feature type="transmembrane region" description="Helical" evidence="6">
    <location>
        <begin position="375"/>
        <end position="396"/>
    </location>
</feature>
<dbReference type="PANTHER" id="PTHR43341">
    <property type="entry name" value="AMINO ACID PERMEASE"/>
    <property type="match status" value="1"/>
</dbReference>
<comment type="caution">
    <text evidence="8">The sequence shown here is derived from an EMBL/GenBank/DDBJ whole genome shotgun (WGS) entry which is preliminary data.</text>
</comment>
<evidence type="ECO:0000256" key="2">
    <source>
        <dbReference type="ARBA" id="ARBA00022692"/>
    </source>
</evidence>
<dbReference type="PANTHER" id="PTHR43341:SF4">
    <property type="entry name" value="ARGININE PERMEASE CAN1-RELATED"/>
    <property type="match status" value="1"/>
</dbReference>
<dbReference type="InterPro" id="IPR050524">
    <property type="entry name" value="APC_YAT"/>
</dbReference>
<sequence>MASSPRDGEKSSLGDNEKTTAIEPSRGSLEQGQIVSDTDAFGQLHRSFTPRQIHIISLGSSVGSGLFIAIGKALANGGPGTMFLAYLVVCSGVWANLQTLGEMTIAFPTSGNYIDYAGRWVDPALAFGAGFAEWLGWIAVFAAEAEFFVVLVNYWGEGAVPQAALLSIFLVICIAVFMLPNKIFAWLQCIGSLVKIALFILIIAISLALIAGAGPTGHVHDGSYWEKGAFLNGFGGFANCCLLAIWAVGDQVFIGVMAGEAKNPRYSMSHASNLVPLRVGFMYLVCVIFIGILVPSDDARLLGASGSAASPFVIAVSDAGIKAVPDIINVCMIIGILAIALESIYLPSRVMRTMALQGLIPSVLAKCDDKGRPRWALLITSVVGVIMTYMSLSSGGTTAVNWFISITSASFFSNWAIISLSNFRFHQALRAQGDKIFSETYGWRSIAWPLAPAYLMVISTLLLVCLLYAAISPLGGGGFTANNFFQYTIGLILIVVLTVAYKLVMRTKWQNPTTADLVNGRNVLSVEDVQFLDAYYRRPLWRRIGTYLSLV</sequence>
<evidence type="ECO:0000313" key="9">
    <source>
        <dbReference type="Proteomes" id="UP000777438"/>
    </source>
</evidence>
<organism evidence="8 9">
    <name type="scientific">Thelonectria olida</name>
    <dbReference type="NCBI Taxonomy" id="1576542"/>
    <lineage>
        <taxon>Eukaryota</taxon>
        <taxon>Fungi</taxon>
        <taxon>Dikarya</taxon>
        <taxon>Ascomycota</taxon>
        <taxon>Pezizomycotina</taxon>
        <taxon>Sordariomycetes</taxon>
        <taxon>Hypocreomycetidae</taxon>
        <taxon>Hypocreales</taxon>
        <taxon>Nectriaceae</taxon>
        <taxon>Thelonectria</taxon>
    </lineage>
</organism>
<accession>A0A9P9AP98</accession>
<feature type="transmembrane region" description="Helical" evidence="6">
    <location>
        <begin position="162"/>
        <end position="180"/>
    </location>
</feature>
<evidence type="ECO:0000256" key="3">
    <source>
        <dbReference type="ARBA" id="ARBA00022989"/>
    </source>
</evidence>
<dbReference type="AlphaFoldDB" id="A0A9P9AP98"/>
<dbReference type="Pfam" id="PF00324">
    <property type="entry name" value="AA_permease"/>
    <property type="match status" value="1"/>
</dbReference>
<feature type="transmembrane region" description="Helical" evidence="6">
    <location>
        <begin position="402"/>
        <end position="425"/>
    </location>
</feature>
<name>A0A9P9AP98_9HYPO</name>
<evidence type="ECO:0000256" key="4">
    <source>
        <dbReference type="ARBA" id="ARBA00023136"/>
    </source>
</evidence>
<feature type="region of interest" description="Disordered" evidence="5">
    <location>
        <begin position="1"/>
        <end position="29"/>
    </location>
</feature>
<feature type="transmembrane region" description="Helical" evidence="6">
    <location>
        <begin position="446"/>
        <end position="472"/>
    </location>
</feature>
<reference evidence="8 9" key="1">
    <citation type="journal article" date="2021" name="Nat. Commun.">
        <title>Genetic determinants of endophytism in the Arabidopsis root mycobiome.</title>
        <authorList>
            <person name="Mesny F."/>
            <person name="Miyauchi S."/>
            <person name="Thiergart T."/>
            <person name="Pickel B."/>
            <person name="Atanasova L."/>
            <person name="Karlsson M."/>
            <person name="Huettel B."/>
            <person name="Barry K.W."/>
            <person name="Haridas S."/>
            <person name="Chen C."/>
            <person name="Bauer D."/>
            <person name="Andreopoulos W."/>
            <person name="Pangilinan J."/>
            <person name="LaButti K."/>
            <person name="Riley R."/>
            <person name="Lipzen A."/>
            <person name="Clum A."/>
            <person name="Drula E."/>
            <person name="Henrissat B."/>
            <person name="Kohler A."/>
            <person name="Grigoriev I.V."/>
            <person name="Martin F.M."/>
            <person name="Hacquard S."/>
        </authorList>
    </citation>
    <scope>NUCLEOTIDE SEQUENCE [LARGE SCALE GENOMIC DNA]</scope>
    <source>
        <strain evidence="8 9">MPI-CAGE-CH-0241</strain>
    </source>
</reference>
<feature type="transmembrane region" description="Helical" evidence="6">
    <location>
        <begin position="234"/>
        <end position="254"/>
    </location>
</feature>
<keyword evidence="9" id="KW-1185">Reference proteome</keyword>
<dbReference type="InterPro" id="IPR004841">
    <property type="entry name" value="AA-permease/SLC12A_dom"/>
</dbReference>
<dbReference type="GO" id="GO:0016020">
    <property type="term" value="C:membrane"/>
    <property type="evidence" value="ECO:0007669"/>
    <property type="project" value="UniProtKB-SubCell"/>
</dbReference>
<evidence type="ECO:0000256" key="6">
    <source>
        <dbReference type="SAM" id="Phobius"/>
    </source>
</evidence>
<feature type="transmembrane region" description="Helical" evidence="6">
    <location>
        <begin position="327"/>
        <end position="346"/>
    </location>
</feature>
<feature type="transmembrane region" description="Helical" evidence="6">
    <location>
        <begin position="275"/>
        <end position="294"/>
    </location>
</feature>
<evidence type="ECO:0000256" key="1">
    <source>
        <dbReference type="ARBA" id="ARBA00004141"/>
    </source>
</evidence>
<feature type="domain" description="Amino acid permease/ SLC12A" evidence="7">
    <location>
        <begin position="53"/>
        <end position="508"/>
    </location>
</feature>
<dbReference type="Proteomes" id="UP000777438">
    <property type="component" value="Unassembled WGS sequence"/>
</dbReference>
<keyword evidence="2 6" id="KW-0812">Transmembrane</keyword>
<feature type="transmembrane region" description="Helical" evidence="6">
    <location>
        <begin position="53"/>
        <end position="74"/>
    </location>
</feature>
<feature type="compositionally biased region" description="Basic and acidic residues" evidence="5">
    <location>
        <begin position="1"/>
        <end position="20"/>
    </location>
</feature>
<dbReference type="EMBL" id="JAGPYM010000021">
    <property type="protein sequence ID" value="KAH6884232.1"/>
    <property type="molecule type" value="Genomic_DNA"/>
</dbReference>
<proteinExistence type="predicted"/>
<protein>
    <submittedName>
        <fullName evidence="8">Proline-specific permease</fullName>
    </submittedName>
</protein>
<gene>
    <name evidence="8" type="ORF">B0T10DRAFT_551130</name>
</gene>
<keyword evidence="3 6" id="KW-1133">Transmembrane helix</keyword>
<evidence type="ECO:0000259" key="7">
    <source>
        <dbReference type="Pfam" id="PF00324"/>
    </source>
</evidence>
<comment type="subcellular location">
    <subcellularLocation>
        <location evidence="1">Membrane</location>
        <topology evidence="1">Multi-pass membrane protein</topology>
    </subcellularLocation>
</comment>
<feature type="transmembrane region" description="Helical" evidence="6">
    <location>
        <begin position="484"/>
        <end position="504"/>
    </location>
</feature>
<dbReference type="GO" id="GO:0015171">
    <property type="term" value="F:amino acid transmembrane transporter activity"/>
    <property type="evidence" value="ECO:0007669"/>
    <property type="project" value="TreeGrafter"/>
</dbReference>
<evidence type="ECO:0000313" key="8">
    <source>
        <dbReference type="EMBL" id="KAH6884232.1"/>
    </source>
</evidence>